<proteinExistence type="predicted"/>
<organism evidence="3 4">
    <name type="scientific">Dimargaris cristalligena</name>
    <dbReference type="NCBI Taxonomy" id="215637"/>
    <lineage>
        <taxon>Eukaryota</taxon>
        <taxon>Fungi</taxon>
        <taxon>Fungi incertae sedis</taxon>
        <taxon>Zoopagomycota</taxon>
        <taxon>Kickxellomycotina</taxon>
        <taxon>Dimargaritomycetes</taxon>
        <taxon>Dimargaritales</taxon>
        <taxon>Dimargaritaceae</taxon>
        <taxon>Dimargaris</taxon>
    </lineage>
</organism>
<dbReference type="EMBL" id="ML002852">
    <property type="protein sequence ID" value="RKP35509.1"/>
    <property type="molecule type" value="Genomic_DNA"/>
</dbReference>
<dbReference type="OrthoDB" id="18139at2759"/>
<dbReference type="PANTHER" id="PTHR28112">
    <property type="entry name" value="SRP-INDEPENDENT TARGETING PROTEIN 3"/>
    <property type="match status" value="1"/>
</dbReference>
<sequence length="219" mass="23937">MSGFGGQMSNMVLVLGLVQVAKHLNLEDEGRSSLVIFGFAASNLVILLGCLYLRVLIKQKNDLTALKYKEPASVSHPQGQDVETTFRDHDLAEVDKQMKSVAITMAMLGFMNYKWGFIQPLFLQSVLPLKTFFTSNLVKIHLFHKAAVGDLTRPWKAENPFEKLTQAAGANNDTTAPAVEASGLPKFEELSATSSGSEVSDSDAADSDDEETVEPKKDK</sequence>
<dbReference type="GO" id="GO:0005783">
    <property type="term" value="C:endoplasmic reticulum"/>
    <property type="evidence" value="ECO:0007669"/>
    <property type="project" value="InterPro"/>
</dbReference>
<gene>
    <name evidence="3" type="ORF">BJ085DRAFT_32582</name>
</gene>
<dbReference type="Pfam" id="PF10032">
    <property type="entry name" value="Pho88"/>
    <property type="match status" value="1"/>
</dbReference>
<name>A0A4V1J4G8_9FUNG</name>
<dbReference type="GO" id="GO:0045047">
    <property type="term" value="P:protein targeting to ER"/>
    <property type="evidence" value="ECO:0007669"/>
    <property type="project" value="InterPro"/>
</dbReference>
<dbReference type="GO" id="GO:0005739">
    <property type="term" value="C:mitochondrion"/>
    <property type="evidence" value="ECO:0007669"/>
    <property type="project" value="TreeGrafter"/>
</dbReference>
<evidence type="ECO:0000256" key="1">
    <source>
        <dbReference type="SAM" id="MobiDB-lite"/>
    </source>
</evidence>
<keyword evidence="2" id="KW-0812">Transmembrane</keyword>
<keyword evidence="4" id="KW-1185">Reference proteome</keyword>
<keyword evidence="2" id="KW-0472">Membrane</keyword>
<dbReference type="PANTHER" id="PTHR28112:SF1">
    <property type="entry name" value="SRP-INDEPENDENT TARGETING PROTEIN 3"/>
    <property type="match status" value="1"/>
</dbReference>
<evidence type="ECO:0000256" key="2">
    <source>
        <dbReference type="SAM" id="Phobius"/>
    </source>
</evidence>
<feature type="transmembrane region" description="Helical" evidence="2">
    <location>
        <begin position="34"/>
        <end position="57"/>
    </location>
</feature>
<accession>A0A4V1J4G8</accession>
<dbReference type="STRING" id="215637.A0A4V1J4G8"/>
<evidence type="ECO:0000313" key="3">
    <source>
        <dbReference type="EMBL" id="RKP35509.1"/>
    </source>
</evidence>
<dbReference type="AlphaFoldDB" id="A0A4V1J4G8"/>
<keyword evidence="2" id="KW-1133">Transmembrane helix</keyword>
<protein>
    <submittedName>
        <fullName evidence="3">Phosphate transport-domain-containing protein</fullName>
    </submittedName>
</protein>
<feature type="region of interest" description="Disordered" evidence="1">
    <location>
        <begin position="166"/>
        <end position="219"/>
    </location>
</feature>
<feature type="compositionally biased region" description="Acidic residues" evidence="1">
    <location>
        <begin position="200"/>
        <end position="212"/>
    </location>
</feature>
<dbReference type="Proteomes" id="UP000268162">
    <property type="component" value="Unassembled WGS sequence"/>
</dbReference>
<evidence type="ECO:0000313" key="4">
    <source>
        <dbReference type="Proteomes" id="UP000268162"/>
    </source>
</evidence>
<reference evidence="4" key="1">
    <citation type="journal article" date="2018" name="Nat. Microbiol.">
        <title>Leveraging single-cell genomics to expand the fungal tree of life.</title>
        <authorList>
            <person name="Ahrendt S.R."/>
            <person name="Quandt C.A."/>
            <person name="Ciobanu D."/>
            <person name="Clum A."/>
            <person name="Salamov A."/>
            <person name="Andreopoulos B."/>
            <person name="Cheng J.F."/>
            <person name="Woyke T."/>
            <person name="Pelin A."/>
            <person name="Henrissat B."/>
            <person name="Reynolds N.K."/>
            <person name="Benny G.L."/>
            <person name="Smith M.E."/>
            <person name="James T.Y."/>
            <person name="Grigoriev I.V."/>
        </authorList>
    </citation>
    <scope>NUCLEOTIDE SEQUENCE [LARGE SCALE GENOMIC DNA]</scope>
    <source>
        <strain evidence="4">RSA 468</strain>
    </source>
</reference>
<dbReference type="InterPro" id="IPR012098">
    <property type="entry name" value="SND3_fun"/>
</dbReference>